<evidence type="ECO:0000313" key="2">
    <source>
        <dbReference type="Proteomes" id="UP000254863"/>
    </source>
</evidence>
<reference evidence="1 2" key="1">
    <citation type="submission" date="2018-06" db="EMBL/GenBank/DDBJ databases">
        <authorList>
            <consortium name="Pathogen Informatics"/>
            <person name="Doyle S."/>
        </authorList>
    </citation>
    <scope>NUCLEOTIDE SEQUENCE [LARGE SCALE GENOMIC DNA]</scope>
    <source>
        <strain evidence="1 2">NCTC11685</strain>
    </source>
</reference>
<dbReference type="AlphaFoldDB" id="A0A7H4N758"/>
<comment type="caution">
    <text evidence="1">The sequence shown here is derived from an EMBL/GenBank/DDBJ whole genome shotgun (WGS) entry which is preliminary data.</text>
</comment>
<name>A0A7H4N758_9ENTR</name>
<gene>
    <name evidence="1" type="ORF">NCTC11685_02901</name>
</gene>
<accession>A0A7H4N758</accession>
<evidence type="ECO:0000313" key="1">
    <source>
        <dbReference type="EMBL" id="STV79729.1"/>
    </source>
</evidence>
<protein>
    <submittedName>
        <fullName evidence="1">Uncharacterized protein</fullName>
    </submittedName>
</protein>
<sequence length="72" mass="8246">MAKKEVRDWPRGNNGGALADGFVVKREVTHLWRHGLNAFVEHFDITAQRNKGDNKFRTLLIKTAPQRFAKAD</sequence>
<proteinExistence type="predicted"/>
<organism evidence="1 2">
    <name type="scientific">Klebsiella michiganensis</name>
    <dbReference type="NCBI Taxonomy" id="1134687"/>
    <lineage>
        <taxon>Bacteria</taxon>
        <taxon>Pseudomonadati</taxon>
        <taxon>Pseudomonadota</taxon>
        <taxon>Gammaproteobacteria</taxon>
        <taxon>Enterobacterales</taxon>
        <taxon>Enterobacteriaceae</taxon>
        <taxon>Klebsiella/Raoultella group</taxon>
        <taxon>Klebsiella</taxon>
    </lineage>
</organism>
<dbReference type="Proteomes" id="UP000254863">
    <property type="component" value="Unassembled WGS sequence"/>
</dbReference>
<dbReference type="EMBL" id="UGMS01000001">
    <property type="protein sequence ID" value="STV79729.1"/>
    <property type="molecule type" value="Genomic_DNA"/>
</dbReference>